<dbReference type="WBParaSite" id="ACAC_0000638501-mRNA-1">
    <property type="protein sequence ID" value="ACAC_0000638501-mRNA-1"/>
    <property type="gene ID" value="ACAC_0000638501"/>
</dbReference>
<sequence length="125" mass="13620">LEQKHKCCFVDLWHDLIASSLRTPLGVETWRNGAAKDIGSQCGDGANVYDVTKVQLPSGNFSSSKDHSKWGVSMKESMPYTCIGDINRQTSQFKRGGGAACIQSKALWTALYNSVVTFEGCNING</sequence>
<dbReference type="AlphaFoldDB" id="A0A0K0D8J0"/>
<dbReference type="STRING" id="6313.A0A0K0D8J0"/>
<evidence type="ECO:0000256" key="2">
    <source>
        <dbReference type="ARBA" id="ARBA00022801"/>
    </source>
</evidence>
<dbReference type="PANTHER" id="PTHR10858">
    <property type="entry name" value="DEOXYRIBONUCLEASE II"/>
    <property type="match status" value="1"/>
</dbReference>
<reference evidence="4" key="2">
    <citation type="submission" date="2017-02" db="UniProtKB">
        <authorList>
            <consortium name="WormBaseParasite"/>
        </authorList>
    </citation>
    <scope>IDENTIFICATION</scope>
</reference>
<dbReference type="InterPro" id="IPR004947">
    <property type="entry name" value="DNase_II"/>
</dbReference>
<name>A0A0K0D8J0_ANGCA</name>
<dbReference type="Pfam" id="PF03265">
    <property type="entry name" value="DNase_II"/>
    <property type="match status" value="1"/>
</dbReference>
<dbReference type="GO" id="GO:0004531">
    <property type="term" value="F:deoxyribonuclease II activity"/>
    <property type="evidence" value="ECO:0007669"/>
    <property type="project" value="InterPro"/>
</dbReference>
<dbReference type="GO" id="GO:0006309">
    <property type="term" value="P:apoptotic DNA fragmentation"/>
    <property type="evidence" value="ECO:0007669"/>
    <property type="project" value="TreeGrafter"/>
</dbReference>
<evidence type="ECO:0000313" key="3">
    <source>
        <dbReference type="Proteomes" id="UP000035642"/>
    </source>
</evidence>
<dbReference type="PANTHER" id="PTHR10858:SF30">
    <property type="entry name" value="CELL-DEATH-RELATED NUCLEASE 7"/>
    <property type="match status" value="1"/>
</dbReference>
<comment type="similarity">
    <text evidence="1">Belongs to the DNase II family.</text>
</comment>
<keyword evidence="2" id="KW-0378">Hydrolase</keyword>
<evidence type="ECO:0000256" key="1">
    <source>
        <dbReference type="ARBA" id="ARBA00007527"/>
    </source>
</evidence>
<reference evidence="3" key="1">
    <citation type="submission" date="2012-09" db="EMBL/GenBank/DDBJ databases">
        <authorList>
            <person name="Martin A.A."/>
        </authorList>
    </citation>
    <scope>NUCLEOTIDE SEQUENCE</scope>
</reference>
<evidence type="ECO:0000313" key="4">
    <source>
        <dbReference type="WBParaSite" id="ACAC_0000638501-mRNA-1"/>
    </source>
</evidence>
<accession>A0A0K0D8J0</accession>
<protein>
    <submittedName>
        <fullName evidence="4">Deoxyribonuclease II</fullName>
    </submittedName>
</protein>
<proteinExistence type="inferred from homology"/>
<keyword evidence="3" id="KW-1185">Reference proteome</keyword>
<organism evidence="3 4">
    <name type="scientific">Angiostrongylus cantonensis</name>
    <name type="common">Rat lungworm</name>
    <dbReference type="NCBI Taxonomy" id="6313"/>
    <lineage>
        <taxon>Eukaryota</taxon>
        <taxon>Metazoa</taxon>
        <taxon>Ecdysozoa</taxon>
        <taxon>Nematoda</taxon>
        <taxon>Chromadorea</taxon>
        <taxon>Rhabditida</taxon>
        <taxon>Rhabditina</taxon>
        <taxon>Rhabditomorpha</taxon>
        <taxon>Strongyloidea</taxon>
        <taxon>Metastrongylidae</taxon>
        <taxon>Angiostrongylus</taxon>
    </lineage>
</organism>
<dbReference type="Proteomes" id="UP000035642">
    <property type="component" value="Unassembled WGS sequence"/>
</dbReference>